<evidence type="ECO:0000313" key="6">
    <source>
        <dbReference type="Proteomes" id="UP000321947"/>
    </source>
</evidence>
<organism evidence="4 6">
    <name type="scientific">Cucumis melo var. makuwa</name>
    <name type="common">Oriental melon</name>
    <dbReference type="NCBI Taxonomy" id="1194695"/>
    <lineage>
        <taxon>Eukaryota</taxon>
        <taxon>Viridiplantae</taxon>
        <taxon>Streptophyta</taxon>
        <taxon>Embryophyta</taxon>
        <taxon>Tracheophyta</taxon>
        <taxon>Spermatophyta</taxon>
        <taxon>Magnoliopsida</taxon>
        <taxon>eudicotyledons</taxon>
        <taxon>Gunneridae</taxon>
        <taxon>Pentapetalae</taxon>
        <taxon>rosids</taxon>
        <taxon>fabids</taxon>
        <taxon>Cucurbitales</taxon>
        <taxon>Cucurbitaceae</taxon>
        <taxon>Benincaseae</taxon>
        <taxon>Cucumis</taxon>
    </lineage>
</organism>
<dbReference type="InterPro" id="IPR002182">
    <property type="entry name" value="NB-ARC"/>
</dbReference>
<proteinExistence type="predicted"/>
<evidence type="ECO:0000259" key="2">
    <source>
        <dbReference type="Pfam" id="PF00931"/>
    </source>
</evidence>
<name>A0A5D3BMJ7_CUCMM</name>
<dbReference type="Gene3D" id="3.40.50.300">
    <property type="entry name" value="P-loop containing nucleotide triphosphate hydrolases"/>
    <property type="match status" value="1"/>
</dbReference>
<dbReference type="Proteomes" id="UP000321393">
    <property type="component" value="Unassembled WGS sequence"/>
</dbReference>
<accession>A0A5D3BMJ7</accession>
<dbReference type="InterPro" id="IPR027417">
    <property type="entry name" value="P-loop_NTPase"/>
</dbReference>
<dbReference type="EMBL" id="SSTD01016371">
    <property type="protein sequence ID" value="TYK00993.1"/>
    <property type="molecule type" value="Genomic_DNA"/>
</dbReference>
<feature type="domain" description="NB-ARC" evidence="2">
    <location>
        <begin position="78"/>
        <end position="118"/>
    </location>
</feature>
<protein>
    <submittedName>
        <fullName evidence="4">Disease resistance protein RGA2-like</fullName>
    </submittedName>
</protein>
<dbReference type="Proteomes" id="UP000321947">
    <property type="component" value="Unassembled WGS sequence"/>
</dbReference>
<dbReference type="Pfam" id="PF00931">
    <property type="entry name" value="NB-ARC"/>
    <property type="match status" value="1"/>
</dbReference>
<gene>
    <name evidence="4" type="ORF">E5676_scaffold602G001880</name>
    <name evidence="3" type="ORF">E6C27_scaffold943G00190</name>
</gene>
<dbReference type="OrthoDB" id="2018467at2759"/>
<dbReference type="GO" id="GO:0043531">
    <property type="term" value="F:ADP binding"/>
    <property type="evidence" value="ECO:0007669"/>
    <property type="project" value="InterPro"/>
</dbReference>
<sequence length="154" mass="17346">MKKVCDFFSPSSNAFIFRLNMAKKMMTLVELLEKHYNEAAPLGLVVNENARPEIDVISQYRETISKLEDHKIVGRDVEVESIVKHVIDASNNQFTSILPIVGMGGLGKTTLAKLVFNHELGTSNGGDSKEVLLRELQKEMLGQTYFLVFDDVWN</sequence>
<dbReference type="STRING" id="1194695.A0A5D3BMJ7"/>
<evidence type="ECO:0000256" key="1">
    <source>
        <dbReference type="ARBA" id="ARBA00022821"/>
    </source>
</evidence>
<evidence type="ECO:0000313" key="4">
    <source>
        <dbReference type="EMBL" id="TYK00993.1"/>
    </source>
</evidence>
<evidence type="ECO:0000313" key="3">
    <source>
        <dbReference type="EMBL" id="KAA0042409.1"/>
    </source>
</evidence>
<keyword evidence="1" id="KW-0611">Plant defense</keyword>
<dbReference type="PANTHER" id="PTHR36766:SF70">
    <property type="entry name" value="DISEASE RESISTANCE PROTEIN RGA4"/>
    <property type="match status" value="1"/>
</dbReference>
<comment type="caution">
    <text evidence="4">The sequence shown here is derived from an EMBL/GenBank/DDBJ whole genome shotgun (WGS) entry which is preliminary data.</text>
</comment>
<dbReference type="GO" id="GO:0006952">
    <property type="term" value="P:defense response"/>
    <property type="evidence" value="ECO:0007669"/>
    <property type="project" value="UniProtKB-KW"/>
</dbReference>
<dbReference type="EMBL" id="SSTE01016095">
    <property type="protein sequence ID" value="KAA0042409.1"/>
    <property type="molecule type" value="Genomic_DNA"/>
</dbReference>
<reference evidence="5 6" key="1">
    <citation type="submission" date="2019-08" db="EMBL/GenBank/DDBJ databases">
        <title>Draft genome sequences of two oriental melons (Cucumis melo L. var makuwa).</title>
        <authorList>
            <person name="Kwon S.-Y."/>
        </authorList>
    </citation>
    <scope>NUCLEOTIDE SEQUENCE [LARGE SCALE GENOMIC DNA]</scope>
    <source>
        <strain evidence="6">cv. Chang Bougi</strain>
        <strain evidence="5">cv. SW 3</strain>
        <tissue evidence="4">Leaf</tissue>
    </source>
</reference>
<dbReference type="SUPFAM" id="SSF52540">
    <property type="entry name" value="P-loop containing nucleoside triphosphate hydrolases"/>
    <property type="match status" value="1"/>
</dbReference>
<dbReference type="PANTHER" id="PTHR36766">
    <property type="entry name" value="PLANT BROAD-SPECTRUM MILDEW RESISTANCE PROTEIN RPW8"/>
    <property type="match status" value="1"/>
</dbReference>
<evidence type="ECO:0000313" key="5">
    <source>
        <dbReference type="Proteomes" id="UP000321393"/>
    </source>
</evidence>
<dbReference type="AlphaFoldDB" id="A0A5D3BMJ7"/>